<dbReference type="RefSeq" id="WP_052242233.1">
    <property type="nucleotide sequence ID" value="NZ_JRVC01000007.1"/>
</dbReference>
<comment type="caution">
    <text evidence="1">The sequence shown here is derived from an EMBL/GenBank/DDBJ whole genome shotgun (WGS) entry which is preliminary data.</text>
</comment>
<gene>
    <name evidence="1" type="ORF">NJ75_01758</name>
</gene>
<name>A0A0B9AC66_9SPHN</name>
<keyword evidence="2" id="KW-1185">Reference proteome</keyword>
<accession>A0A0B9AC66</accession>
<organism evidence="1 2">
    <name type="scientific">Novosphingobium subterraneum</name>
    <dbReference type="NCBI Taxonomy" id="48936"/>
    <lineage>
        <taxon>Bacteria</taxon>
        <taxon>Pseudomonadati</taxon>
        <taxon>Pseudomonadota</taxon>
        <taxon>Alphaproteobacteria</taxon>
        <taxon>Sphingomonadales</taxon>
        <taxon>Sphingomonadaceae</taxon>
        <taxon>Novosphingobium</taxon>
    </lineage>
</organism>
<reference evidence="1 2" key="1">
    <citation type="submission" date="2014-10" db="EMBL/GenBank/DDBJ databases">
        <title>Draft genome sequence of Novosphingobium subterraneum DSM 12447.</title>
        <authorList>
            <person name="Gan H.M."/>
            <person name="Gan H.Y."/>
            <person name="Savka M.A."/>
        </authorList>
    </citation>
    <scope>NUCLEOTIDE SEQUENCE [LARGE SCALE GENOMIC DNA]</scope>
    <source>
        <strain evidence="1 2">DSM 12447</strain>
    </source>
</reference>
<dbReference type="Pfam" id="PF11249">
    <property type="entry name" value="DUF3047"/>
    <property type="match status" value="1"/>
</dbReference>
<dbReference type="STRING" id="48936.NJ75_01758"/>
<evidence type="ECO:0000313" key="2">
    <source>
        <dbReference type="Proteomes" id="UP000031338"/>
    </source>
</evidence>
<dbReference type="EMBL" id="JRVC01000007">
    <property type="protein sequence ID" value="KHS46922.1"/>
    <property type="molecule type" value="Genomic_DNA"/>
</dbReference>
<dbReference type="Proteomes" id="UP000031338">
    <property type="component" value="Unassembled WGS sequence"/>
</dbReference>
<dbReference type="AlphaFoldDB" id="A0A0B9AC66"/>
<dbReference type="PATRIC" id="fig|48936.3.peg.1768"/>
<sequence>MGETKRSLLARSATFLAFLRQQRRNSAARRSTLGGPDPSATILLDGSEQRWTPSGYSFVMGEHFQVIATGHQWLSKPLGLVVEPRSTVYMRIGDGPVRKLISHDAVYAAWSTGELSFLTKGLSEFADTSGGLLPGKRPRQAPGVGLRVIPSNEKATATGQPAGWEYLWRIGDGRIYMGDPDDITVSTEGDVGILQREVGIALTGQTELSWEWLVEQLPSSLPEDLAFTHDYLSIAVEFDNGRDLTYMWSAGLPEGHVFRCPLGWWCERETHWTLRSGSQGLGHWHRERRRVAEDYAAALGGAMPKRIVRVWLIANSVFQRSAGRARFRQIRLR</sequence>
<evidence type="ECO:0000313" key="1">
    <source>
        <dbReference type="EMBL" id="KHS46922.1"/>
    </source>
</evidence>
<proteinExistence type="predicted"/>
<protein>
    <submittedName>
        <fullName evidence="1">Uncharacterized protein</fullName>
    </submittedName>
</protein>
<dbReference type="InterPro" id="IPR021409">
    <property type="entry name" value="DUF3047"/>
</dbReference>